<name>A0A7Z0D4S4_9MICO</name>
<evidence type="ECO:0000313" key="1">
    <source>
        <dbReference type="EMBL" id="NYI68892.1"/>
    </source>
</evidence>
<dbReference type="Gene3D" id="1.25.40.10">
    <property type="entry name" value="Tetratricopeptide repeat domain"/>
    <property type="match status" value="2"/>
</dbReference>
<organism evidence="1 2">
    <name type="scientific">Spelaeicoccus albus</name>
    <dbReference type="NCBI Taxonomy" id="1280376"/>
    <lineage>
        <taxon>Bacteria</taxon>
        <taxon>Bacillati</taxon>
        <taxon>Actinomycetota</taxon>
        <taxon>Actinomycetes</taxon>
        <taxon>Micrococcales</taxon>
        <taxon>Brevibacteriaceae</taxon>
        <taxon>Spelaeicoccus</taxon>
    </lineage>
</organism>
<evidence type="ECO:0000313" key="2">
    <source>
        <dbReference type="Proteomes" id="UP000539111"/>
    </source>
</evidence>
<reference evidence="1 2" key="1">
    <citation type="submission" date="2020-07" db="EMBL/GenBank/DDBJ databases">
        <title>Sequencing the genomes of 1000 actinobacteria strains.</title>
        <authorList>
            <person name="Klenk H.-P."/>
        </authorList>
    </citation>
    <scope>NUCLEOTIDE SEQUENCE [LARGE SCALE GENOMIC DNA]</scope>
    <source>
        <strain evidence="1 2">DSM 26341</strain>
    </source>
</reference>
<accession>A0A7Z0D4S4</accession>
<dbReference type="RefSeq" id="WP_179429170.1">
    <property type="nucleotide sequence ID" value="NZ_JACBZP010000001.1"/>
</dbReference>
<proteinExistence type="predicted"/>
<keyword evidence="2" id="KW-1185">Reference proteome</keyword>
<dbReference type="EMBL" id="JACBZP010000001">
    <property type="protein sequence ID" value="NYI68892.1"/>
    <property type="molecule type" value="Genomic_DNA"/>
</dbReference>
<comment type="caution">
    <text evidence="1">The sequence shown here is derived from an EMBL/GenBank/DDBJ whole genome shotgun (WGS) entry which is preliminary data.</text>
</comment>
<dbReference type="InterPro" id="IPR011990">
    <property type="entry name" value="TPR-like_helical_dom_sf"/>
</dbReference>
<dbReference type="Proteomes" id="UP000539111">
    <property type="component" value="Unassembled WGS sequence"/>
</dbReference>
<sequence>MAELRARQSQWDHDYAAAAREAVTAADYAAKSNDSESWWEMRFLQADCLCADGELPEALEIIQELVTGKLARQDPGREGRALNLEAIVLQGLGRLREANNAVKRAVQLACGSEEDPVLWVKCQCTAIAVNAERGDLDAAWFACESLIRDMDPELPDDQLAAKAYWAIGNVAFLRDDIENGLEYHERAFLLFSPSKDLELWGKFNKGSAAMRLAAGIADAATLRCIERAEMSAEIVGGSTEDHLLLAVTRAHWNYLAGEYEEAIGVLEPVCELSASIASQNAAEAFYLYGRALFRAGRRAESLDNLDKAVEAFGRADAHDRKGTVEEFIRENF</sequence>
<dbReference type="AlphaFoldDB" id="A0A7Z0D4S4"/>
<dbReference type="SUPFAM" id="SSF48452">
    <property type="entry name" value="TPR-like"/>
    <property type="match status" value="2"/>
</dbReference>
<protein>
    <submittedName>
        <fullName evidence="1">Tetratricopeptide (TPR) repeat protein</fullName>
    </submittedName>
</protein>
<gene>
    <name evidence="1" type="ORF">BJY26_003198</name>
</gene>